<dbReference type="PROSITE" id="PS51891">
    <property type="entry name" value="CENP_V_GFA"/>
    <property type="match status" value="1"/>
</dbReference>
<keyword evidence="7" id="KW-1185">Reference proteome</keyword>
<proteinExistence type="inferred from homology"/>
<evidence type="ECO:0000256" key="3">
    <source>
        <dbReference type="ARBA" id="ARBA00022833"/>
    </source>
</evidence>
<evidence type="ECO:0000313" key="7">
    <source>
        <dbReference type="Proteomes" id="UP000681075"/>
    </source>
</evidence>
<dbReference type="Pfam" id="PF04828">
    <property type="entry name" value="GFA"/>
    <property type="match status" value="1"/>
</dbReference>
<dbReference type="PANTHER" id="PTHR33337:SF40">
    <property type="entry name" value="CENP-V_GFA DOMAIN-CONTAINING PROTEIN-RELATED"/>
    <property type="match status" value="1"/>
</dbReference>
<evidence type="ECO:0000256" key="1">
    <source>
        <dbReference type="ARBA" id="ARBA00005495"/>
    </source>
</evidence>
<dbReference type="GO" id="GO:0046872">
    <property type="term" value="F:metal ion binding"/>
    <property type="evidence" value="ECO:0007669"/>
    <property type="project" value="UniProtKB-KW"/>
</dbReference>
<evidence type="ECO:0000256" key="2">
    <source>
        <dbReference type="ARBA" id="ARBA00022723"/>
    </source>
</evidence>
<keyword evidence="2" id="KW-0479">Metal-binding</keyword>
<comment type="caution">
    <text evidence="6">The sequence shown here is derived from an EMBL/GenBank/DDBJ whole genome shotgun (WGS) entry which is preliminary data.</text>
</comment>
<reference evidence="6" key="1">
    <citation type="submission" date="2021-02" db="EMBL/GenBank/DDBJ databases">
        <title>Genome sequence of Rhodospirillales sp. strain TMPK1 isolated from soil.</title>
        <authorList>
            <person name="Nakai R."/>
            <person name="Kusada H."/>
            <person name="Tamaki H."/>
        </authorList>
    </citation>
    <scope>NUCLEOTIDE SEQUENCE</scope>
    <source>
        <strain evidence="6">TMPK1</strain>
    </source>
</reference>
<accession>A0A8S8X5V2</accession>
<keyword evidence="3" id="KW-0862">Zinc</keyword>
<dbReference type="SUPFAM" id="SSF51316">
    <property type="entry name" value="Mss4-like"/>
    <property type="match status" value="1"/>
</dbReference>
<gene>
    <name evidence="6" type="ORF">TMPK1_03950</name>
</gene>
<organism evidence="6 7">
    <name type="scientific">Roseiterribacter gracilis</name>
    <dbReference type="NCBI Taxonomy" id="2812848"/>
    <lineage>
        <taxon>Bacteria</taxon>
        <taxon>Pseudomonadati</taxon>
        <taxon>Pseudomonadota</taxon>
        <taxon>Alphaproteobacteria</taxon>
        <taxon>Rhodospirillales</taxon>
        <taxon>Roseiterribacteraceae</taxon>
        <taxon>Roseiterribacter</taxon>
    </lineage>
</organism>
<feature type="domain" description="CENP-V/GFA" evidence="5">
    <location>
        <begin position="5"/>
        <end position="121"/>
    </location>
</feature>
<dbReference type="InterPro" id="IPR006913">
    <property type="entry name" value="CENP-V/GFA"/>
</dbReference>
<dbReference type="AlphaFoldDB" id="A0A8S8X5V2"/>
<protein>
    <submittedName>
        <fullName evidence="6">Aldehyde-activating protein</fullName>
    </submittedName>
</protein>
<evidence type="ECO:0000256" key="4">
    <source>
        <dbReference type="ARBA" id="ARBA00023239"/>
    </source>
</evidence>
<dbReference type="GO" id="GO:0016846">
    <property type="term" value="F:carbon-sulfur lyase activity"/>
    <property type="evidence" value="ECO:0007669"/>
    <property type="project" value="InterPro"/>
</dbReference>
<evidence type="ECO:0000313" key="6">
    <source>
        <dbReference type="EMBL" id="GIL38158.1"/>
    </source>
</evidence>
<name>A0A8S8X5V2_9PROT</name>
<dbReference type="PANTHER" id="PTHR33337">
    <property type="entry name" value="GFA DOMAIN-CONTAINING PROTEIN"/>
    <property type="match status" value="1"/>
</dbReference>
<dbReference type="Gene3D" id="3.90.1590.10">
    <property type="entry name" value="glutathione-dependent formaldehyde- activating enzyme (gfa)"/>
    <property type="match status" value="1"/>
</dbReference>
<keyword evidence="4" id="KW-0456">Lyase</keyword>
<sequence>MSAPYTGGCACGAVRYEVDAEPLAMVDCQCRQCQRDSGTGHQSHLAFPKASARTQGTASLWESVGDGGTVKINGFCPTCGTTVFMTFRDRDVFAVRAASLDDPSKYKPQIVTWTDAAVAWDRVDPKLPSFARMPPQAG</sequence>
<evidence type="ECO:0000259" key="5">
    <source>
        <dbReference type="PROSITE" id="PS51891"/>
    </source>
</evidence>
<dbReference type="EMBL" id="BOPV01000001">
    <property type="protein sequence ID" value="GIL38158.1"/>
    <property type="molecule type" value="Genomic_DNA"/>
</dbReference>
<dbReference type="RefSeq" id="WP_420241119.1">
    <property type="nucleotide sequence ID" value="NZ_BOPV01000001.1"/>
</dbReference>
<comment type="similarity">
    <text evidence="1">Belongs to the Gfa family.</text>
</comment>
<dbReference type="InterPro" id="IPR011057">
    <property type="entry name" value="Mss4-like_sf"/>
</dbReference>
<dbReference type="Proteomes" id="UP000681075">
    <property type="component" value="Unassembled WGS sequence"/>
</dbReference>